<protein>
    <submittedName>
        <fullName evidence="1">Uncharacterized protein</fullName>
    </submittedName>
</protein>
<dbReference type="EMBL" id="GL437023">
    <property type="protein sequence ID" value="EFN71234.1"/>
    <property type="molecule type" value="Genomic_DNA"/>
</dbReference>
<accession>E2A5N7</accession>
<gene>
    <name evidence="1" type="ORF">EAG_13341</name>
</gene>
<proteinExistence type="predicted"/>
<dbReference type="AlphaFoldDB" id="E2A5N7"/>
<keyword evidence="2" id="KW-1185">Reference proteome</keyword>
<evidence type="ECO:0000313" key="2">
    <source>
        <dbReference type="Proteomes" id="UP000000311"/>
    </source>
</evidence>
<evidence type="ECO:0000313" key="1">
    <source>
        <dbReference type="EMBL" id="EFN71234.1"/>
    </source>
</evidence>
<name>E2A5N7_CAMFO</name>
<sequence length="289" mass="31753">MRHITGSPYPLLSYPPPTPAAPSSVHPTISVAAAGAAPPMVPPLRPGSYMAEEVLEERISCVLEENGEPFVSSNIAKIFPKLLRMLNFKSSKSQKIVVELLLEFPLRHYAICTSLFMCTKDPTRCKSYSTYRSCTYSSASVHRKEPNPTTESTLRGGVALCDIFGIEMSQIAYLAAKCSSRAECISSSFAETVDSAYNCIMWARHSAYDRAQNISVCPDRLGRPFATAGYSPMLNLVLYFFHESTLRRIRQEAEDHRRGSSLAGFFHVGVSLLVGGTNVARPTSLLTQA</sequence>
<dbReference type="InParanoid" id="E2A5N7"/>
<reference evidence="1 2" key="1">
    <citation type="journal article" date="2010" name="Science">
        <title>Genomic comparison of the ants Camponotus floridanus and Harpegnathos saltator.</title>
        <authorList>
            <person name="Bonasio R."/>
            <person name="Zhang G."/>
            <person name="Ye C."/>
            <person name="Mutti N.S."/>
            <person name="Fang X."/>
            <person name="Qin N."/>
            <person name="Donahue G."/>
            <person name="Yang P."/>
            <person name="Li Q."/>
            <person name="Li C."/>
            <person name="Zhang P."/>
            <person name="Huang Z."/>
            <person name="Berger S.L."/>
            <person name="Reinberg D."/>
            <person name="Wang J."/>
            <person name="Liebig J."/>
        </authorList>
    </citation>
    <scope>NUCLEOTIDE SEQUENCE [LARGE SCALE GENOMIC DNA]</scope>
    <source>
        <strain evidence="2">C129</strain>
    </source>
</reference>
<dbReference type="Proteomes" id="UP000000311">
    <property type="component" value="Unassembled WGS sequence"/>
</dbReference>
<organism evidence="2">
    <name type="scientific">Camponotus floridanus</name>
    <name type="common">Florida carpenter ant</name>
    <dbReference type="NCBI Taxonomy" id="104421"/>
    <lineage>
        <taxon>Eukaryota</taxon>
        <taxon>Metazoa</taxon>
        <taxon>Ecdysozoa</taxon>
        <taxon>Arthropoda</taxon>
        <taxon>Hexapoda</taxon>
        <taxon>Insecta</taxon>
        <taxon>Pterygota</taxon>
        <taxon>Neoptera</taxon>
        <taxon>Endopterygota</taxon>
        <taxon>Hymenoptera</taxon>
        <taxon>Apocrita</taxon>
        <taxon>Aculeata</taxon>
        <taxon>Formicoidea</taxon>
        <taxon>Formicidae</taxon>
        <taxon>Formicinae</taxon>
        <taxon>Camponotus</taxon>
    </lineage>
</organism>